<gene>
    <name evidence="2" type="ORF">EPA93_16915</name>
</gene>
<accession>A0A4P6JQW5</accession>
<dbReference type="EMBL" id="CP035758">
    <property type="protein sequence ID" value="QBD77580.1"/>
    <property type="molecule type" value="Genomic_DNA"/>
</dbReference>
<keyword evidence="3" id="KW-1185">Reference proteome</keyword>
<dbReference type="Gene3D" id="3.40.50.150">
    <property type="entry name" value="Vaccinia Virus protein VP39"/>
    <property type="match status" value="1"/>
</dbReference>
<protein>
    <submittedName>
        <fullName evidence="2">Class I SAM-dependent methyltransferase</fullName>
    </submittedName>
</protein>
<dbReference type="CDD" id="cd02440">
    <property type="entry name" value="AdoMet_MTases"/>
    <property type="match status" value="1"/>
</dbReference>
<proteinExistence type="predicted"/>
<feature type="domain" description="Methyltransferase" evidence="1">
    <location>
        <begin position="54"/>
        <end position="154"/>
    </location>
</feature>
<evidence type="ECO:0000259" key="1">
    <source>
        <dbReference type="Pfam" id="PF13649"/>
    </source>
</evidence>
<dbReference type="PANTHER" id="PTHR43591:SF110">
    <property type="entry name" value="RHODANESE DOMAIN-CONTAINING PROTEIN"/>
    <property type="match status" value="1"/>
</dbReference>
<evidence type="ECO:0000313" key="3">
    <source>
        <dbReference type="Proteomes" id="UP000290365"/>
    </source>
</evidence>
<reference evidence="2 3" key="1">
    <citation type="submission" date="2019-01" db="EMBL/GenBank/DDBJ databases">
        <title>Ktedonosporobacter rubrisoli SCAWS-G2.</title>
        <authorList>
            <person name="Huang Y."/>
            <person name="Yan B."/>
        </authorList>
    </citation>
    <scope>NUCLEOTIDE SEQUENCE [LARGE SCALE GENOMIC DNA]</scope>
    <source>
        <strain evidence="2 3">SCAWS-G2</strain>
    </source>
</reference>
<dbReference type="PANTHER" id="PTHR43591">
    <property type="entry name" value="METHYLTRANSFERASE"/>
    <property type="match status" value="1"/>
</dbReference>
<keyword evidence="2" id="KW-0489">Methyltransferase</keyword>
<dbReference type="GO" id="GO:0008168">
    <property type="term" value="F:methyltransferase activity"/>
    <property type="evidence" value="ECO:0007669"/>
    <property type="project" value="UniProtKB-KW"/>
</dbReference>
<keyword evidence="2" id="KW-0808">Transferase</keyword>
<dbReference type="AlphaFoldDB" id="A0A4P6JQW5"/>
<dbReference type="KEGG" id="kbs:EPA93_16915"/>
<organism evidence="2 3">
    <name type="scientific">Ktedonosporobacter rubrisoli</name>
    <dbReference type="NCBI Taxonomy" id="2509675"/>
    <lineage>
        <taxon>Bacteria</taxon>
        <taxon>Bacillati</taxon>
        <taxon>Chloroflexota</taxon>
        <taxon>Ktedonobacteria</taxon>
        <taxon>Ktedonobacterales</taxon>
        <taxon>Ktedonosporobacteraceae</taxon>
        <taxon>Ktedonosporobacter</taxon>
    </lineage>
</organism>
<dbReference type="GO" id="GO:0032259">
    <property type="term" value="P:methylation"/>
    <property type="evidence" value="ECO:0007669"/>
    <property type="project" value="UniProtKB-KW"/>
</dbReference>
<evidence type="ECO:0000313" key="2">
    <source>
        <dbReference type="EMBL" id="QBD77580.1"/>
    </source>
</evidence>
<dbReference type="InterPro" id="IPR041698">
    <property type="entry name" value="Methyltransf_25"/>
</dbReference>
<dbReference type="Pfam" id="PF13649">
    <property type="entry name" value="Methyltransf_25"/>
    <property type="match status" value="1"/>
</dbReference>
<dbReference type="InterPro" id="IPR029063">
    <property type="entry name" value="SAM-dependent_MTases_sf"/>
</dbReference>
<dbReference type="OrthoDB" id="149727at2"/>
<dbReference type="Proteomes" id="UP000290365">
    <property type="component" value="Chromosome"/>
</dbReference>
<name>A0A4P6JQW5_KTERU</name>
<dbReference type="RefSeq" id="WP_129888635.1">
    <property type="nucleotide sequence ID" value="NZ_CP035758.1"/>
</dbReference>
<sequence length="306" mass="34696">MPILPDHTHDKTAYFTDPESASEMARLTKQARLLTEVMGGPLAEQAEPALFQDIIDLACGPGEWVLEVAFEYPDKQVTGVDVSQLMIDYARFQVSQHKLNNAHFKVMDILKPLEFEEHSFDLVNIRLIASFMFRSLNSWPMLIQECVRITRPGGVIRLTDCEWFISNSPMTEKLFGLCTQAIHMGGNAFSPDGRHIAITPMLGRFLRNAGCQNVQHRAFAVDCSAGARGHQSFYEDMMVFLKLVQPLLLKAGIATQEEADVLYLSALDEMRAEDFNCIWYYLTVWGETAIPELRRNERAYTQVTPL</sequence>
<dbReference type="SUPFAM" id="SSF53335">
    <property type="entry name" value="S-adenosyl-L-methionine-dependent methyltransferases"/>
    <property type="match status" value="1"/>
</dbReference>